<evidence type="ECO:0000256" key="5">
    <source>
        <dbReference type="ARBA" id="ARBA00023239"/>
    </source>
</evidence>
<keyword evidence="3" id="KW-0520">NAD</keyword>
<comment type="cofactor">
    <cofactor evidence="1">
        <name>NAD(+)</name>
        <dbReference type="ChEBI" id="CHEBI:57540"/>
    </cofactor>
</comment>
<dbReference type="InterPro" id="IPR050071">
    <property type="entry name" value="Dehydroquinate_synthase"/>
</dbReference>
<dbReference type="EMBL" id="ALAO01000039">
    <property type="protein sequence ID" value="EKO40902.1"/>
    <property type="molecule type" value="Genomic_DNA"/>
</dbReference>
<dbReference type="Pfam" id="PF01761">
    <property type="entry name" value="DHQ_synthase"/>
    <property type="match status" value="1"/>
</dbReference>
<feature type="domain" description="3-dehydroquinate synthase N-terminal" evidence="7">
    <location>
        <begin position="83"/>
        <end position="194"/>
    </location>
</feature>
<reference evidence="9 10" key="1">
    <citation type="submission" date="2012-07" db="EMBL/GenBank/DDBJ databases">
        <title>Draft genome sequence of Desulfovibrio magneticus str. Maddingley MBC34 obtained from a metagenomic sequence of a methanogenic enrichment isolated from coal-seam formation water in Victoria, Australia.</title>
        <authorList>
            <person name="Greenfield P."/>
            <person name="Hendry P."/>
            <person name="Li D."/>
            <person name="Rosewarne C.P."/>
            <person name="Tran-Dinh N."/>
            <person name="Elbourne L.D.H."/>
            <person name="Paulsen I.T."/>
            <person name="Midgley D.J."/>
        </authorList>
    </citation>
    <scope>NUCLEOTIDE SEQUENCE [LARGE SCALE GENOMIC DNA]</scope>
    <source>
        <strain evidence="10">Maddingley MBC34</strain>
    </source>
</reference>
<comment type="caution">
    <text evidence="9">The sequence shown here is derived from an EMBL/GenBank/DDBJ whole genome shotgun (WGS) entry which is preliminary data.</text>
</comment>
<evidence type="ECO:0000259" key="8">
    <source>
        <dbReference type="Pfam" id="PF24621"/>
    </source>
</evidence>
<dbReference type="Pfam" id="PF24621">
    <property type="entry name" value="DHQS_C"/>
    <property type="match status" value="1"/>
</dbReference>
<evidence type="ECO:0000259" key="7">
    <source>
        <dbReference type="Pfam" id="PF01761"/>
    </source>
</evidence>
<feature type="compositionally biased region" description="Low complexity" evidence="6">
    <location>
        <begin position="382"/>
        <end position="395"/>
    </location>
</feature>
<keyword evidence="5" id="KW-0456">Lyase</keyword>
<evidence type="ECO:0000313" key="10">
    <source>
        <dbReference type="Proteomes" id="UP000006272"/>
    </source>
</evidence>
<organism evidence="9 10">
    <name type="scientific">Solidesulfovibrio magneticus str. Maddingley MBC34</name>
    <dbReference type="NCBI Taxonomy" id="1206767"/>
    <lineage>
        <taxon>Bacteria</taxon>
        <taxon>Pseudomonadati</taxon>
        <taxon>Thermodesulfobacteriota</taxon>
        <taxon>Desulfovibrionia</taxon>
        <taxon>Desulfovibrionales</taxon>
        <taxon>Desulfovibrionaceae</taxon>
        <taxon>Solidesulfovibrio</taxon>
    </lineage>
</organism>
<dbReference type="PANTHER" id="PTHR43622:SF7">
    <property type="entry name" value="3-DEHYDROQUINATE SYNTHASE, CHLOROPLASTIC"/>
    <property type="match status" value="1"/>
</dbReference>
<dbReference type="Proteomes" id="UP000006272">
    <property type="component" value="Unassembled WGS sequence"/>
</dbReference>
<proteinExistence type="predicted"/>
<evidence type="ECO:0000313" key="9">
    <source>
        <dbReference type="EMBL" id="EKO40902.1"/>
    </source>
</evidence>
<evidence type="ECO:0000256" key="2">
    <source>
        <dbReference type="ARBA" id="ARBA00022605"/>
    </source>
</evidence>
<dbReference type="GO" id="GO:0008652">
    <property type="term" value="P:amino acid biosynthetic process"/>
    <property type="evidence" value="ECO:0007669"/>
    <property type="project" value="UniProtKB-KW"/>
</dbReference>
<gene>
    <name evidence="9" type="ORF">B193_0356</name>
</gene>
<evidence type="ECO:0000256" key="3">
    <source>
        <dbReference type="ARBA" id="ARBA00023027"/>
    </source>
</evidence>
<feature type="non-terminal residue" evidence="9">
    <location>
        <position position="395"/>
    </location>
</feature>
<evidence type="ECO:0000256" key="4">
    <source>
        <dbReference type="ARBA" id="ARBA00023141"/>
    </source>
</evidence>
<name>K6FQQ6_9BACT</name>
<keyword evidence="2" id="KW-0028">Amino-acid biosynthesis</keyword>
<dbReference type="Gene3D" id="1.20.1090.10">
    <property type="entry name" value="Dehydroquinate synthase-like - alpha domain"/>
    <property type="match status" value="1"/>
</dbReference>
<dbReference type="PANTHER" id="PTHR43622">
    <property type="entry name" value="3-DEHYDROQUINATE SYNTHASE"/>
    <property type="match status" value="1"/>
</dbReference>
<dbReference type="GO" id="GO:0009073">
    <property type="term" value="P:aromatic amino acid family biosynthetic process"/>
    <property type="evidence" value="ECO:0007669"/>
    <property type="project" value="UniProtKB-KW"/>
</dbReference>
<dbReference type="GO" id="GO:0003856">
    <property type="term" value="F:3-dehydroquinate synthase activity"/>
    <property type="evidence" value="ECO:0007669"/>
    <property type="project" value="TreeGrafter"/>
</dbReference>
<dbReference type="InterPro" id="IPR056179">
    <property type="entry name" value="DHQS_C"/>
</dbReference>
<dbReference type="AlphaFoldDB" id="K6FQQ6"/>
<keyword evidence="4" id="KW-0057">Aromatic amino acid biosynthesis</keyword>
<protein>
    <submittedName>
        <fullName evidence="9">3-dehydroquinate synthetase</fullName>
    </submittedName>
</protein>
<accession>K6FQQ6</accession>
<feature type="region of interest" description="Disordered" evidence="6">
    <location>
        <begin position="374"/>
        <end position="395"/>
    </location>
</feature>
<evidence type="ECO:0000256" key="6">
    <source>
        <dbReference type="SAM" id="MobiDB-lite"/>
    </source>
</evidence>
<evidence type="ECO:0000256" key="1">
    <source>
        <dbReference type="ARBA" id="ARBA00001911"/>
    </source>
</evidence>
<dbReference type="SUPFAM" id="SSF56796">
    <property type="entry name" value="Dehydroquinate synthase-like"/>
    <property type="match status" value="1"/>
</dbReference>
<dbReference type="NCBIfam" id="NF004852">
    <property type="entry name" value="PRK06203.1"/>
    <property type="match status" value="1"/>
</dbReference>
<feature type="domain" description="3-dehydroquinate synthase C-terminal" evidence="8">
    <location>
        <begin position="197"/>
        <end position="332"/>
    </location>
</feature>
<sequence length="395" mass="41435">MTVAIAQHIAPTFDFPVVFTRQAFDPGNPVLADILARAGQGPRKVGVVCDAGLVAVDPGLPGRVMAYAQAHADVMRLVEAPLVLPGGEAAKADFTVTQAVWELTFRGKLCRQSFVLAIGGGAFLDAAGFGAATAHRGVRLIRMPSTVLAQNDAGVGVKNGINYFGRKNYIGAFAPPHAVVNDHALLATLPRRDVLAGLAEAVKVALVRDPLFFARLVELAPRLAAGDDEALFEANVRCAEAHLQHIAGGGDPFELGSARPLDFGHWSAHALEEATRGELRHGEAVAVGIALDTLYSCRTGLLSRAEAEQALSLLNALGLAVWHPALAELDMVAAIEAFREHLGGRLHLSMLTGLGQRIEVHAVDAPQLEAARAELAGRGEGRPPAARRGAASPGP</sequence>
<dbReference type="InterPro" id="IPR030960">
    <property type="entry name" value="DHQS/DOIS_N"/>
</dbReference>
<dbReference type="Gene3D" id="3.40.50.1970">
    <property type="match status" value="1"/>
</dbReference>